<evidence type="ECO:0008006" key="6">
    <source>
        <dbReference type="Google" id="ProtNLM"/>
    </source>
</evidence>
<sequence length="314" mass="33228">MPIFDSSTTASDVVAAFSEQAAGKTFVITGGSTGGLGAAVALALASAKPSMILLLGRTESKIDPVIKDISNISPTTKAQFIEMDLLLLSSVRTAAASVAALVSKIDVLINNAGIMGTKLARTPEGVESQFAANHIGHFLLTNLLVPQLQQAAGKARVVNVSSKLYQFSPMDFSDPQFASTPWNTWLAYGQSKTANILFAVALSKRLESKGVRSYSLHPGNIKQTGLAAGVDPQSWPVIMKLFEEKDMEIPKEKTLEQGAATSVAAALDPQLDSASGAFLDDCQVAKALGYASSEENAEKLWSLSERIVGEVFSY</sequence>
<comment type="similarity">
    <text evidence="1 3">Belongs to the short-chain dehydrogenases/reductases (SDR) family.</text>
</comment>
<dbReference type="SUPFAM" id="SSF51735">
    <property type="entry name" value="NAD(P)-binding Rossmann-fold domains"/>
    <property type="match status" value="1"/>
</dbReference>
<reference evidence="4" key="1">
    <citation type="submission" date="2023-01" db="EMBL/GenBank/DDBJ databases">
        <authorList>
            <person name="Van Ghelder C."/>
            <person name="Rancurel C."/>
        </authorList>
    </citation>
    <scope>NUCLEOTIDE SEQUENCE</scope>
    <source>
        <strain evidence="4">CNCM I-4278</strain>
    </source>
</reference>
<dbReference type="EMBL" id="CAOQHR010000005">
    <property type="protein sequence ID" value="CAI6335560.1"/>
    <property type="molecule type" value="Genomic_DNA"/>
</dbReference>
<evidence type="ECO:0000313" key="4">
    <source>
        <dbReference type="EMBL" id="CAI6335560.1"/>
    </source>
</evidence>
<protein>
    <recommendedName>
        <fullName evidence="6">Short-chain dehydrogenase</fullName>
    </recommendedName>
</protein>
<evidence type="ECO:0000256" key="1">
    <source>
        <dbReference type="ARBA" id="ARBA00006484"/>
    </source>
</evidence>
<dbReference type="OrthoDB" id="191139at2759"/>
<accession>A0A9W4UGJ1</accession>
<dbReference type="Proteomes" id="UP001152607">
    <property type="component" value="Unassembled WGS sequence"/>
</dbReference>
<dbReference type="PRINTS" id="PR00081">
    <property type="entry name" value="GDHRDH"/>
</dbReference>
<evidence type="ECO:0000256" key="2">
    <source>
        <dbReference type="ARBA" id="ARBA00023002"/>
    </source>
</evidence>
<keyword evidence="2" id="KW-0560">Oxidoreductase</keyword>
<proteinExistence type="inferred from homology"/>
<dbReference type="InterPro" id="IPR036291">
    <property type="entry name" value="NAD(P)-bd_dom_sf"/>
</dbReference>
<dbReference type="InterPro" id="IPR002347">
    <property type="entry name" value="SDR_fam"/>
</dbReference>
<name>A0A9W4UGJ1_9PLEO</name>
<gene>
    <name evidence="4" type="ORF">PDIGIT_LOCUS8644</name>
</gene>
<dbReference type="PANTHER" id="PTHR24320">
    <property type="entry name" value="RETINOL DEHYDROGENASE"/>
    <property type="match status" value="1"/>
</dbReference>
<keyword evidence="5" id="KW-1185">Reference proteome</keyword>
<dbReference type="AlphaFoldDB" id="A0A9W4UGJ1"/>
<evidence type="ECO:0000256" key="3">
    <source>
        <dbReference type="RuleBase" id="RU000363"/>
    </source>
</evidence>
<dbReference type="Pfam" id="PF00106">
    <property type="entry name" value="adh_short"/>
    <property type="match status" value="1"/>
</dbReference>
<organism evidence="4 5">
    <name type="scientific">Periconia digitata</name>
    <dbReference type="NCBI Taxonomy" id="1303443"/>
    <lineage>
        <taxon>Eukaryota</taxon>
        <taxon>Fungi</taxon>
        <taxon>Dikarya</taxon>
        <taxon>Ascomycota</taxon>
        <taxon>Pezizomycotina</taxon>
        <taxon>Dothideomycetes</taxon>
        <taxon>Pleosporomycetidae</taxon>
        <taxon>Pleosporales</taxon>
        <taxon>Massarineae</taxon>
        <taxon>Periconiaceae</taxon>
        <taxon>Periconia</taxon>
    </lineage>
</organism>
<dbReference type="Gene3D" id="3.40.50.720">
    <property type="entry name" value="NAD(P)-binding Rossmann-like Domain"/>
    <property type="match status" value="1"/>
</dbReference>
<evidence type="ECO:0000313" key="5">
    <source>
        <dbReference type="Proteomes" id="UP001152607"/>
    </source>
</evidence>
<comment type="caution">
    <text evidence="4">The sequence shown here is derived from an EMBL/GenBank/DDBJ whole genome shotgun (WGS) entry which is preliminary data.</text>
</comment>
<dbReference type="PRINTS" id="PR00080">
    <property type="entry name" value="SDRFAMILY"/>
</dbReference>
<dbReference type="GO" id="GO:0016491">
    <property type="term" value="F:oxidoreductase activity"/>
    <property type="evidence" value="ECO:0007669"/>
    <property type="project" value="UniProtKB-KW"/>
</dbReference>
<dbReference type="PANTHER" id="PTHR24320:SF283">
    <property type="entry name" value="RETINOL DEHYDROGENASE 11"/>
    <property type="match status" value="1"/>
</dbReference>